<dbReference type="EMBL" id="CM045767">
    <property type="protein sequence ID" value="KAI7997902.1"/>
    <property type="molecule type" value="Genomic_DNA"/>
</dbReference>
<accession>A0ACC0G9T2</accession>
<sequence>MRNIATCYSEHAIKVSDSYCSGPSSHSHLSPNLIPAIQDTVTCIYKAKLSTKKQVLIRFTWSNLITQCFTISISDDLSYPFKFNSNSHALRRTKGTKRFESFNSKIDVYWDLSNAQYEAGPEPINGFYVMVFLDSELSLHLGDMDEEEINGKRLIPGIPVVKFSLVSRNESFSGSGLYSTRAQFSENGTCHDIVIKCVGEEKGSKNSVLSVCIDKKIVIEVKRLQWNFRGNQSIFVDGLLVDMMWDVHDWFFNPSSGYGVFMFRTRSGLDSRLWLEEKNLEHKEQERLGFSLLICACSDSSLYKNGAGCGACFKYPLNKVMIWDDHQSRCIGELSFRSEVHGVVSARPYCGGFGAEDLRLLFFGSQAFASD</sequence>
<reference evidence="1 2" key="1">
    <citation type="journal article" date="2022" name="Plant J.">
        <title>Chromosome-level genome of Camellia lanceoleosa provides a valuable resource for understanding genome evolution and self-incompatibility.</title>
        <authorList>
            <person name="Gong W."/>
            <person name="Xiao S."/>
            <person name="Wang L."/>
            <person name="Liao Z."/>
            <person name="Chang Y."/>
            <person name="Mo W."/>
            <person name="Hu G."/>
            <person name="Li W."/>
            <person name="Zhao G."/>
            <person name="Zhu H."/>
            <person name="Hu X."/>
            <person name="Ji K."/>
            <person name="Xiang X."/>
            <person name="Song Q."/>
            <person name="Yuan D."/>
            <person name="Jin S."/>
            <person name="Zhang L."/>
        </authorList>
    </citation>
    <scope>NUCLEOTIDE SEQUENCE [LARGE SCALE GENOMIC DNA]</scope>
    <source>
        <strain evidence="1">SQ_2022a</strain>
    </source>
</reference>
<evidence type="ECO:0000313" key="2">
    <source>
        <dbReference type="Proteomes" id="UP001060215"/>
    </source>
</evidence>
<name>A0ACC0G9T2_9ERIC</name>
<evidence type="ECO:0000313" key="1">
    <source>
        <dbReference type="EMBL" id="KAI7997902.1"/>
    </source>
</evidence>
<keyword evidence="2" id="KW-1185">Reference proteome</keyword>
<organism evidence="1 2">
    <name type="scientific">Camellia lanceoleosa</name>
    <dbReference type="NCBI Taxonomy" id="1840588"/>
    <lineage>
        <taxon>Eukaryota</taxon>
        <taxon>Viridiplantae</taxon>
        <taxon>Streptophyta</taxon>
        <taxon>Embryophyta</taxon>
        <taxon>Tracheophyta</taxon>
        <taxon>Spermatophyta</taxon>
        <taxon>Magnoliopsida</taxon>
        <taxon>eudicotyledons</taxon>
        <taxon>Gunneridae</taxon>
        <taxon>Pentapetalae</taxon>
        <taxon>asterids</taxon>
        <taxon>Ericales</taxon>
        <taxon>Theaceae</taxon>
        <taxon>Camellia</taxon>
    </lineage>
</organism>
<protein>
    <submittedName>
        <fullName evidence="1">Autophagy-related protein 18a</fullName>
    </submittedName>
</protein>
<gene>
    <name evidence="1" type="ORF">LOK49_LG10G01483</name>
</gene>
<dbReference type="Proteomes" id="UP001060215">
    <property type="component" value="Chromosome 10"/>
</dbReference>
<proteinExistence type="predicted"/>
<comment type="caution">
    <text evidence="1">The sequence shown here is derived from an EMBL/GenBank/DDBJ whole genome shotgun (WGS) entry which is preliminary data.</text>
</comment>